<name>A0A367PAH2_CUPNE</name>
<dbReference type="EMBL" id="QDHA01000113">
    <property type="protein sequence ID" value="RCJ04085.1"/>
    <property type="molecule type" value="Genomic_DNA"/>
</dbReference>
<dbReference type="GO" id="GO:0016020">
    <property type="term" value="C:membrane"/>
    <property type="evidence" value="ECO:0007669"/>
    <property type="project" value="UniProtKB-SubCell"/>
</dbReference>
<dbReference type="GO" id="GO:0022857">
    <property type="term" value="F:transmembrane transporter activity"/>
    <property type="evidence" value="ECO:0007669"/>
    <property type="project" value="InterPro"/>
</dbReference>
<accession>A0A367PAH2</accession>
<dbReference type="InterPro" id="IPR005828">
    <property type="entry name" value="MFS_sugar_transport-like"/>
</dbReference>
<evidence type="ECO:0000256" key="1">
    <source>
        <dbReference type="ARBA" id="ARBA00004370"/>
    </source>
</evidence>
<dbReference type="Pfam" id="PF00083">
    <property type="entry name" value="Sugar_tr"/>
    <property type="match status" value="1"/>
</dbReference>
<dbReference type="InterPro" id="IPR036259">
    <property type="entry name" value="MFS_trans_sf"/>
</dbReference>
<evidence type="ECO:0008006" key="8">
    <source>
        <dbReference type="Google" id="ProtNLM"/>
    </source>
</evidence>
<evidence type="ECO:0000313" key="7">
    <source>
        <dbReference type="Proteomes" id="UP000253501"/>
    </source>
</evidence>
<organism evidence="6 7">
    <name type="scientific">Cupriavidus necator</name>
    <name type="common">Alcaligenes eutrophus</name>
    <name type="synonym">Ralstonia eutropha</name>
    <dbReference type="NCBI Taxonomy" id="106590"/>
    <lineage>
        <taxon>Bacteria</taxon>
        <taxon>Pseudomonadati</taxon>
        <taxon>Pseudomonadota</taxon>
        <taxon>Betaproteobacteria</taxon>
        <taxon>Burkholderiales</taxon>
        <taxon>Burkholderiaceae</taxon>
        <taxon>Cupriavidus</taxon>
    </lineage>
</organism>
<protein>
    <recommendedName>
        <fullName evidence="8">Major facilitator superfamily (MFS) profile domain-containing protein</fullName>
    </recommendedName>
</protein>
<keyword evidence="2 5" id="KW-0812">Transmembrane</keyword>
<reference evidence="6 7" key="1">
    <citation type="submission" date="2018-04" db="EMBL/GenBank/DDBJ databases">
        <title>Cupriavidus necator CR12 genome sequencing and assembly.</title>
        <authorList>
            <person name="Ben Fekih I."/>
            <person name="Mazhar H.S."/>
            <person name="Bello S.K."/>
            <person name="Rensing C."/>
        </authorList>
    </citation>
    <scope>NUCLEOTIDE SEQUENCE [LARGE SCALE GENOMIC DNA]</scope>
    <source>
        <strain evidence="6 7">CR12</strain>
    </source>
</reference>
<dbReference type="Proteomes" id="UP000253501">
    <property type="component" value="Unassembled WGS sequence"/>
</dbReference>
<sequence>MEQYGWRAVVAIGALPLLFLPVFMIWLPESLEFLRAKGLHHRAQALAEKLGVDMPASTAHAAPARRGAAGLVPGHDW</sequence>
<evidence type="ECO:0000313" key="6">
    <source>
        <dbReference type="EMBL" id="RCJ04085.1"/>
    </source>
</evidence>
<evidence type="ECO:0000256" key="5">
    <source>
        <dbReference type="SAM" id="Phobius"/>
    </source>
</evidence>
<dbReference type="Gene3D" id="1.20.1250.20">
    <property type="entry name" value="MFS general substrate transporter like domains"/>
    <property type="match status" value="1"/>
</dbReference>
<comment type="caution">
    <text evidence="6">The sequence shown here is derived from an EMBL/GenBank/DDBJ whole genome shotgun (WGS) entry which is preliminary data.</text>
</comment>
<feature type="transmembrane region" description="Helical" evidence="5">
    <location>
        <begin position="6"/>
        <end position="27"/>
    </location>
</feature>
<evidence type="ECO:0000256" key="3">
    <source>
        <dbReference type="ARBA" id="ARBA00022989"/>
    </source>
</evidence>
<keyword evidence="4 5" id="KW-0472">Membrane</keyword>
<evidence type="ECO:0000256" key="2">
    <source>
        <dbReference type="ARBA" id="ARBA00022692"/>
    </source>
</evidence>
<dbReference type="AlphaFoldDB" id="A0A367PAH2"/>
<comment type="subcellular location">
    <subcellularLocation>
        <location evidence="1">Membrane</location>
    </subcellularLocation>
</comment>
<evidence type="ECO:0000256" key="4">
    <source>
        <dbReference type="ARBA" id="ARBA00023136"/>
    </source>
</evidence>
<proteinExistence type="predicted"/>
<dbReference type="SUPFAM" id="SSF103473">
    <property type="entry name" value="MFS general substrate transporter"/>
    <property type="match status" value="1"/>
</dbReference>
<gene>
    <name evidence="6" type="ORF">DDK22_33750</name>
</gene>
<dbReference type="RefSeq" id="WP_114135723.1">
    <property type="nucleotide sequence ID" value="NZ_CP068436.1"/>
</dbReference>
<keyword evidence="3 5" id="KW-1133">Transmembrane helix</keyword>